<evidence type="ECO:0000259" key="2">
    <source>
        <dbReference type="Pfam" id="PF00144"/>
    </source>
</evidence>
<dbReference type="SUPFAM" id="SSF56601">
    <property type="entry name" value="beta-lactamase/transpeptidase-like"/>
    <property type="match status" value="1"/>
</dbReference>
<organism evidence="3 4">
    <name type="scientific">Sphingomonas alpina</name>
    <dbReference type="NCBI Taxonomy" id="653931"/>
    <lineage>
        <taxon>Bacteria</taxon>
        <taxon>Pseudomonadati</taxon>
        <taxon>Pseudomonadota</taxon>
        <taxon>Alphaproteobacteria</taxon>
        <taxon>Sphingomonadales</taxon>
        <taxon>Sphingomonadaceae</taxon>
        <taxon>Sphingomonas</taxon>
    </lineage>
</organism>
<evidence type="ECO:0000313" key="4">
    <source>
        <dbReference type="Proteomes" id="UP000516148"/>
    </source>
</evidence>
<dbReference type="InterPro" id="IPR001466">
    <property type="entry name" value="Beta-lactam-related"/>
</dbReference>
<reference evidence="3 4" key="1">
    <citation type="submission" date="2020-09" db="EMBL/GenBank/DDBJ databases">
        <title>Sphingomonas sp., a new species isolated from pork steak.</title>
        <authorList>
            <person name="Heidler von Heilborn D."/>
        </authorList>
    </citation>
    <scope>NUCLEOTIDE SEQUENCE [LARGE SCALE GENOMIC DNA]</scope>
    <source>
        <strain evidence="4">S8-3T</strain>
    </source>
</reference>
<dbReference type="Proteomes" id="UP000516148">
    <property type="component" value="Chromosome"/>
</dbReference>
<evidence type="ECO:0000313" key="3">
    <source>
        <dbReference type="EMBL" id="QNQ11416.1"/>
    </source>
</evidence>
<dbReference type="InterPro" id="IPR012338">
    <property type="entry name" value="Beta-lactam/transpept-like"/>
</dbReference>
<dbReference type="Pfam" id="PF00144">
    <property type="entry name" value="Beta-lactamase"/>
    <property type="match status" value="1"/>
</dbReference>
<evidence type="ECO:0000256" key="1">
    <source>
        <dbReference type="SAM" id="SignalP"/>
    </source>
</evidence>
<feature type="domain" description="Beta-lactamase-related" evidence="2">
    <location>
        <begin position="38"/>
        <end position="309"/>
    </location>
</feature>
<keyword evidence="4" id="KW-1185">Reference proteome</keyword>
<dbReference type="PANTHER" id="PTHR43283">
    <property type="entry name" value="BETA-LACTAMASE-RELATED"/>
    <property type="match status" value="1"/>
</dbReference>
<dbReference type="PANTHER" id="PTHR43283:SF7">
    <property type="entry name" value="BETA-LACTAMASE-RELATED DOMAIN-CONTAINING PROTEIN"/>
    <property type="match status" value="1"/>
</dbReference>
<dbReference type="AlphaFoldDB" id="A0A7H0LP13"/>
<feature type="chain" id="PRO_5029019463" evidence="1">
    <location>
        <begin position="23"/>
        <end position="341"/>
    </location>
</feature>
<proteinExistence type="predicted"/>
<dbReference type="RefSeq" id="WP_187763697.1">
    <property type="nucleotide sequence ID" value="NZ_CP061038.1"/>
</dbReference>
<protein>
    <submittedName>
        <fullName evidence="3">Beta-lactamase family protein</fullName>
    </submittedName>
</protein>
<dbReference type="InterPro" id="IPR050789">
    <property type="entry name" value="Diverse_Enzym_Activities"/>
</dbReference>
<feature type="signal peptide" evidence="1">
    <location>
        <begin position="1"/>
        <end position="22"/>
    </location>
</feature>
<gene>
    <name evidence="3" type="ORF">H3Z74_09895</name>
</gene>
<name>A0A7H0LP13_9SPHN</name>
<dbReference type="KEGG" id="spap:H3Z74_09895"/>
<dbReference type="Gene3D" id="3.40.710.10">
    <property type="entry name" value="DD-peptidase/beta-lactamase superfamily"/>
    <property type="match status" value="1"/>
</dbReference>
<dbReference type="EMBL" id="CP061038">
    <property type="protein sequence ID" value="QNQ11416.1"/>
    <property type="molecule type" value="Genomic_DNA"/>
</dbReference>
<accession>A0A7H0LP13</accession>
<sequence length="341" mass="36067">MRPALLISTMLAAMTIAAPATAKPDAMSCAAATRYSDAHRGVAVHVLDHGKIVCDTAQGGHTAPHELWSGTKSFVGIMAAAAVQDGLLTLDEPASATLIEWQGDPQKSRITIRQILSMTSGQPSVIGKPPTYRDSLDGALVADPGTRFLYGPTPMQSFGEILKRKLKAAGQSDNVLAYLARRVLDPIGLRYADWRKGIDGNPLLPQGAILTAAEWAKFGEFIRAGGTVAGKPIVDPASFAAMFKSGAVNPAYGLTWWLPHVGKAADPITAGTDIGRRAAELPADIVLAAGAGDQRLYVIPSLGLTIVRMADLDIAALMNPPKDPAKRWSDVDFLKLLKATD</sequence>
<keyword evidence="1" id="KW-0732">Signal</keyword>